<organism evidence="4 5">
    <name type="scientific">Porites evermanni</name>
    <dbReference type="NCBI Taxonomy" id="104178"/>
    <lineage>
        <taxon>Eukaryota</taxon>
        <taxon>Metazoa</taxon>
        <taxon>Cnidaria</taxon>
        <taxon>Anthozoa</taxon>
        <taxon>Hexacorallia</taxon>
        <taxon>Scleractinia</taxon>
        <taxon>Fungiina</taxon>
        <taxon>Poritidae</taxon>
        <taxon>Porites</taxon>
    </lineage>
</organism>
<dbReference type="SUPFAM" id="SSF51101">
    <property type="entry name" value="Mannose-binding lectins"/>
    <property type="match status" value="1"/>
</dbReference>
<dbReference type="InterPro" id="IPR011333">
    <property type="entry name" value="SKP1/BTB/POZ_sf"/>
</dbReference>
<dbReference type="PROSITE" id="PS50097">
    <property type="entry name" value="BTB"/>
    <property type="match status" value="1"/>
</dbReference>
<evidence type="ECO:0000313" key="4">
    <source>
        <dbReference type="EMBL" id="CAH3018900.1"/>
    </source>
</evidence>
<evidence type="ECO:0000313" key="5">
    <source>
        <dbReference type="Proteomes" id="UP001159427"/>
    </source>
</evidence>
<dbReference type="Pfam" id="PF00651">
    <property type="entry name" value="BTB"/>
    <property type="match status" value="1"/>
</dbReference>
<proteinExistence type="predicted"/>
<dbReference type="InterPro" id="IPR036404">
    <property type="entry name" value="Jacalin-like_lectin_dom_sf"/>
</dbReference>
<dbReference type="EMBL" id="CALNXI010000100">
    <property type="protein sequence ID" value="CAH3018900.1"/>
    <property type="molecule type" value="Genomic_DNA"/>
</dbReference>
<dbReference type="Proteomes" id="UP001159427">
    <property type="component" value="Unassembled WGS sequence"/>
</dbReference>
<dbReference type="Gene3D" id="1.25.40.420">
    <property type="match status" value="1"/>
</dbReference>
<dbReference type="InterPro" id="IPR001229">
    <property type="entry name" value="Jacalin-like_lectin_dom"/>
</dbReference>
<protein>
    <recommendedName>
        <fullName evidence="3">BTB domain-containing protein</fullName>
    </recommendedName>
</protein>
<dbReference type="SUPFAM" id="SSF54695">
    <property type="entry name" value="POZ domain"/>
    <property type="match status" value="1"/>
</dbReference>
<dbReference type="InterPro" id="IPR000210">
    <property type="entry name" value="BTB/POZ_dom"/>
</dbReference>
<dbReference type="InterPro" id="IPR011705">
    <property type="entry name" value="BACK"/>
</dbReference>
<dbReference type="PANTHER" id="PTHR24412">
    <property type="entry name" value="KELCH PROTEIN"/>
    <property type="match status" value="1"/>
</dbReference>
<dbReference type="Gene3D" id="2.100.10.30">
    <property type="entry name" value="Jacalin-like lectin domain"/>
    <property type="match status" value="1"/>
</dbReference>
<sequence length="544" mass="62354">MAGTVSGTVEGPTVDKPLQLRMPFPDSCQSLCFRDKDHGSSMFERLFAMYKDSKYSDVSLKISHEHTIQAHRVVLASFSPYFEALLGGKWKEGSKNEIELLGLNEIAVNNLIEFAYSGTIEINKDNVQTVLEAANYLGVEFVKKSCGDFLKVAVDDKTCLGLWQLADVFALEELSNVAKRYVLRHFADISHEEAFLLLPFNLLTDLLADDGLCIVIEDLVPCEEEREKIVLQAVLRYIEHDLDSRKELLPQLLSLVKLPTLSEQYLKEVTEIELVADSCVGKEMLDKAQKLKMEWEDLKAEANWPYKQIDPPDKWVLPRDFAKYVVIWGRSYANGGHIPDHKHYADEYSFEDLENNCFVNGMELWFRRWNGDLVLGGLRFFYKLYDEDTAMTFGYTSEEAEEHHKFHLEENERIVRVEVSSGLMINQLTFFTNKKDDEGYPKMYGPYGEDIGLFTVEYPSGNFGYLAGVVGAVANRSRGKPGVILRLQFAWRSYIFPGTPMPEKHYCRISENVREDDYDSDADLDGFDDYDALTIFDFYDGFQD</sequence>
<dbReference type="PANTHER" id="PTHR24412:SF441">
    <property type="entry name" value="KELCH-LIKE PROTEIN 28"/>
    <property type="match status" value="1"/>
</dbReference>
<dbReference type="SMART" id="SM00875">
    <property type="entry name" value="BACK"/>
    <property type="match status" value="1"/>
</dbReference>
<comment type="caution">
    <text evidence="4">The sequence shown here is derived from an EMBL/GenBank/DDBJ whole genome shotgun (WGS) entry which is preliminary data.</text>
</comment>
<dbReference type="Pfam" id="PF01419">
    <property type="entry name" value="Jacalin"/>
    <property type="match status" value="1"/>
</dbReference>
<name>A0ABN8LPC4_9CNID</name>
<evidence type="ECO:0000256" key="2">
    <source>
        <dbReference type="ARBA" id="ARBA00022737"/>
    </source>
</evidence>
<dbReference type="Gene3D" id="3.30.710.10">
    <property type="entry name" value="Potassium Channel Kv1.1, Chain A"/>
    <property type="match status" value="1"/>
</dbReference>
<feature type="domain" description="BTB" evidence="3">
    <location>
        <begin position="56"/>
        <end position="124"/>
    </location>
</feature>
<evidence type="ECO:0000256" key="1">
    <source>
        <dbReference type="ARBA" id="ARBA00022441"/>
    </source>
</evidence>
<dbReference type="SMART" id="SM00225">
    <property type="entry name" value="BTB"/>
    <property type="match status" value="1"/>
</dbReference>
<keyword evidence="1" id="KW-0880">Kelch repeat</keyword>
<accession>A0ABN8LPC4</accession>
<reference evidence="4 5" key="1">
    <citation type="submission" date="2022-05" db="EMBL/GenBank/DDBJ databases">
        <authorList>
            <consortium name="Genoscope - CEA"/>
            <person name="William W."/>
        </authorList>
    </citation>
    <scope>NUCLEOTIDE SEQUENCE [LARGE SCALE GENOMIC DNA]</scope>
</reference>
<gene>
    <name evidence="4" type="ORF">PEVE_00000195</name>
</gene>
<dbReference type="Pfam" id="PF07707">
    <property type="entry name" value="BACK"/>
    <property type="match status" value="1"/>
</dbReference>
<keyword evidence="5" id="KW-1185">Reference proteome</keyword>
<evidence type="ECO:0000259" key="3">
    <source>
        <dbReference type="PROSITE" id="PS50097"/>
    </source>
</evidence>
<keyword evidence="2" id="KW-0677">Repeat</keyword>